<feature type="domain" description="Polysaccharide lyase 14" evidence="1">
    <location>
        <begin position="2"/>
        <end position="78"/>
    </location>
</feature>
<sequence>MKQRVHLNSVHSSGHGNPDDWIAVWFDGAHFPTFNITNAALRKYSDIHIDGIYFSKSFGGHKSSWATLHNAYTLYKNFEVQVN</sequence>
<keyword evidence="4" id="KW-1185">Reference proteome</keyword>
<dbReference type="InterPro" id="IPR048958">
    <property type="entry name" value="Polysacc_lyase_14"/>
</dbReference>
<proteinExistence type="predicted"/>
<comment type="caution">
    <text evidence="3">The sequence shown here is derived from an EMBL/GenBank/DDBJ whole genome shotgun (WGS) entry which is preliminary data.</text>
</comment>
<evidence type="ECO:0000259" key="1">
    <source>
        <dbReference type="Pfam" id="PF21294"/>
    </source>
</evidence>
<evidence type="ECO:0000313" key="2">
    <source>
        <dbReference type="EMBL" id="KAK3102374.1"/>
    </source>
</evidence>
<dbReference type="Gene3D" id="2.60.120.200">
    <property type="match status" value="1"/>
</dbReference>
<evidence type="ECO:0000313" key="3">
    <source>
        <dbReference type="EMBL" id="KAK3103114.1"/>
    </source>
</evidence>
<dbReference type="Pfam" id="PF21294">
    <property type="entry name" value="Polysacc_lyase_14"/>
    <property type="match status" value="1"/>
</dbReference>
<evidence type="ECO:0000313" key="4">
    <source>
        <dbReference type="Proteomes" id="UP001186944"/>
    </source>
</evidence>
<dbReference type="EMBL" id="VSWD01000005">
    <property type="protein sequence ID" value="KAK3103114.1"/>
    <property type="molecule type" value="Genomic_DNA"/>
</dbReference>
<protein>
    <recommendedName>
        <fullName evidence="1">Polysaccharide lyase 14 domain-containing protein</fullName>
    </recommendedName>
</protein>
<name>A0AA88YDI5_PINIB</name>
<organism evidence="3 4">
    <name type="scientific">Pinctada imbricata</name>
    <name type="common">Atlantic pearl-oyster</name>
    <name type="synonym">Pinctada martensii</name>
    <dbReference type="NCBI Taxonomy" id="66713"/>
    <lineage>
        <taxon>Eukaryota</taxon>
        <taxon>Metazoa</taxon>
        <taxon>Spiralia</taxon>
        <taxon>Lophotrochozoa</taxon>
        <taxon>Mollusca</taxon>
        <taxon>Bivalvia</taxon>
        <taxon>Autobranchia</taxon>
        <taxon>Pteriomorphia</taxon>
        <taxon>Pterioida</taxon>
        <taxon>Pterioidea</taxon>
        <taxon>Pteriidae</taxon>
        <taxon>Pinctada</taxon>
    </lineage>
</organism>
<dbReference type="Proteomes" id="UP001186944">
    <property type="component" value="Unassembled WGS sequence"/>
</dbReference>
<gene>
    <name evidence="2" type="ORF">FSP39_010902</name>
    <name evidence="3" type="ORF">FSP39_016592</name>
</gene>
<reference evidence="3" key="1">
    <citation type="submission" date="2019-08" db="EMBL/GenBank/DDBJ databases">
        <title>The improved chromosome-level genome for the pearl oyster Pinctada fucata martensii using PacBio sequencing and Hi-C.</title>
        <authorList>
            <person name="Zheng Z."/>
        </authorList>
    </citation>
    <scope>NUCLEOTIDE SEQUENCE</scope>
    <source>
        <strain evidence="3">ZZ-2019</strain>
        <tissue evidence="3">Adductor muscle</tissue>
    </source>
</reference>
<dbReference type="AlphaFoldDB" id="A0AA88YDI5"/>
<dbReference type="EMBL" id="VSWD01000005">
    <property type="protein sequence ID" value="KAK3102374.1"/>
    <property type="molecule type" value="Genomic_DNA"/>
</dbReference>
<accession>A0AA88YDI5</accession>